<organism evidence="10 11">
    <name type="scientific">Corynebacterium pseudopelargi</name>
    <dbReference type="NCBI Taxonomy" id="2080757"/>
    <lineage>
        <taxon>Bacteria</taxon>
        <taxon>Bacillati</taxon>
        <taxon>Actinomycetota</taxon>
        <taxon>Actinomycetes</taxon>
        <taxon>Mycobacteriales</taxon>
        <taxon>Corynebacteriaceae</taxon>
        <taxon>Corynebacterium</taxon>
    </lineage>
</organism>
<keyword evidence="6" id="KW-0547">Nucleotide-binding</keyword>
<feature type="domain" description="Thymidylate kinase-like" evidence="9">
    <location>
        <begin position="5"/>
        <end position="158"/>
    </location>
</feature>
<dbReference type="InterPro" id="IPR027417">
    <property type="entry name" value="P-loop_NTPase"/>
</dbReference>
<keyword evidence="7 10" id="KW-0418">Kinase</keyword>
<dbReference type="InterPro" id="IPR039430">
    <property type="entry name" value="Thymidylate_kin-like_dom"/>
</dbReference>
<dbReference type="KEGG" id="cpso:CPPEL_08605"/>
<evidence type="ECO:0000256" key="3">
    <source>
        <dbReference type="ARBA" id="ARBA00017144"/>
    </source>
</evidence>
<dbReference type="PANTHER" id="PTHR10344:SF4">
    <property type="entry name" value="UMP-CMP KINASE 2, MITOCHONDRIAL"/>
    <property type="match status" value="1"/>
</dbReference>
<dbReference type="EC" id="2.7.4.9" evidence="2"/>
<keyword evidence="4 10" id="KW-0808">Transferase</keyword>
<name>A0A3G6J108_9CORY</name>
<reference evidence="10 11" key="1">
    <citation type="submission" date="2018-11" db="EMBL/GenBank/DDBJ databases">
        <authorList>
            <person name="Kleinhagauer T."/>
            <person name="Glaeser S.P."/>
            <person name="Spergser J."/>
            <person name="Ruckert C."/>
            <person name="Kaempfer P."/>
            <person name="Busse H.-J."/>
        </authorList>
    </citation>
    <scope>NUCLEOTIDE SEQUENCE [LARGE SCALE GENOMIC DNA]</scope>
    <source>
        <strain evidence="10 11">812CH</strain>
    </source>
</reference>
<dbReference type="Pfam" id="PF02223">
    <property type="entry name" value="Thymidylate_kin"/>
    <property type="match status" value="1"/>
</dbReference>
<dbReference type="PROSITE" id="PS01331">
    <property type="entry name" value="THYMIDYLATE_KINASE"/>
    <property type="match status" value="1"/>
</dbReference>
<accession>A0A3G6J108</accession>
<dbReference type="PANTHER" id="PTHR10344">
    <property type="entry name" value="THYMIDYLATE KINASE"/>
    <property type="match status" value="1"/>
</dbReference>
<dbReference type="RefSeq" id="WP_123960702.1">
    <property type="nucleotide sequence ID" value="NZ_CP033898.1"/>
</dbReference>
<dbReference type="NCBIfam" id="NF005923">
    <property type="entry name" value="PRK07933.1"/>
    <property type="match status" value="1"/>
</dbReference>
<keyword evidence="11" id="KW-1185">Reference proteome</keyword>
<evidence type="ECO:0000256" key="2">
    <source>
        <dbReference type="ARBA" id="ARBA00012980"/>
    </source>
</evidence>
<evidence type="ECO:0000256" key="4">
    <source>
        <dbReference type="ARBA" id="ARBA00022679"/>
    </source>
</evidence>
<dbReference type="OrthoDB" id="9774907at2"/>
<dbReference type="GO" id="GO:0004798">
    <property type="term" value="F:dTMP kinase activity"/>
    <property type="evidence" value="ECO:0007669"/>
    <property type="project" value="UniProtKB-EC"/>
</dbReference>
<evidence type="ECO:0000259" key="9">
    <source>
        <dbReference type="Pfam" id="PF02223"/>
    </source>
</evidence>
<sequence length="204" mass="22167">MIVAIEGIDGAGKNTLVRALREQVDAEYLAFPRYEESIHAQLAQQALYGRMGDLSDSIYGMATLFALDRLGAKEQLHKAAASSKILLLDRYVASNAAYSVARAQDPNIAQWVAGLEFEQFGLPKPTLQVLLGTDVALAAKRAASREAEDASRVRDQYESDAGLQLRTAHAYANLAQQQWYSPWMVVDPAQQTSAVATAVLQALG</sequence>
<evidence type="ECO:0000313" key="10">
    <source>
        <dbReference type="EMBL" id="AZA09824.1"/>
    </source>
</evidence>
<dbReference type="GO" id="GO:0006235">
    <property type="term" value="P:dTTP biosynthetic process"/>
    <property type="evidence" value="ECO:0007669"/>
    <property type="project" value="TreeGrafter"/>
</dbReference>
<comment type="similarity">
    <text evidence="1">Belongs to the thymidylate kinase family.</text>
</comment>
<dbReference type="CDD" id="cd01672">
    <property type="entry name" value="TMPK"/>
    <property type="match status" value="1"/>
</dbReference>
<dbReference type="Proteomes" id="UP000271426">
    <property type="component" value="Chromosome"/>
</dbReference>
<gene>
    <name evidence="10" type="primary">tmk</name>
    <name evidence="10" type="ORF">CPPEL_08605</name>
</gene>
<dbReference type="AlphaFoldDB" id="A0A3G6J108"/>
<dbReference type="EMBL" id="CP033898">
    <property type="protein sequence ID" value="AZA09824.1"/>
    <property type="molecule type" value="Genomic_DNA"/>
</dbReference>
<evidence type="ECO:0000256" key="6">
    <source>
        <dbReference type="ARBA" id="ARBA00022741"/>
    </source>
</evidence>
<protein>
    <recommendedName>
        <fullName evidence="3">Thymidylate kinase</fullName>
        <ecNumber evidence="2">2.7.4.9</ecNumber>
    </recommendedName>
</protein>
<dbReference type="GO" id="GO:0006227">
    <property type="term" value="P:dUDP biosynthetic process"/>
    <property type="evidence" value="ECO:0007669"/>
    <property type="project" value="TreeGrafter"/>
</dbReference>
<dbReference type="InterPro" id="IPR018095">
    <property type="entry name" value="Thymidylate_kin_CS"/>
</dbReference>
<dbReference type="SUPFAM" id="SSF52540">
    <property type="entry name" value="P-loop containing nucleoside triphosphate hydrolases"/>
    <property type="match status" value="1"/>
</dbReference>
<evidence type="ECO:0000256" key="8">
    <source>
        <dbReference type="ARBA" id="ARBA00022840"/>
    </source>
</evidence>
<dbReference type="Gene3D" id="3.40.50.300">
    <property type="entry name" value="P-loop containing nucleotide triphosphate hydrolases"/>
    <property type="match status" value="1"/>
</dbReference>
<dbReference type="GO" id="GO:0005524">
    <property type="term" value="F:ATP binding"/>
    <property type="evidence" value="ECO:0007669"/>
    <property type="project" value="UniProtKB-KW"/>
</dbReference>
<evidence type="ECO:0000256" key="7">
    <source>
        <dbReference type="ARBA" id="ARBA00022777"/>
    </source>
</evidence>
<keyword evidence="5" id="KW-0545">Nucleotide biosynthesis</keyword>
<dbReference type="GO" id="GO:0006233">
    <property type="term" value="P:dTDP biosynthetic process"/>
    <property type="evidence" value="ECO:0007669"/>
    <property type="project" value="InterPro"/>
</dbReference>
<evidence type="ECO:0000313" key="11">
    <source>
        <dbReference type="Proteomes" id="UP000271426"/>
    </source>
</evidence>
<evidence type="ECO:0000256" key="5">
    <source>
        <dbReference type="ARBA" id="ARBA00022727"/>
    </source>
</evidence>
<evidence type="ECO:0000256" key="1">
    <source>
        <dbReference type="ARBA" id="ARBA00009776"/>
    </source>
</evidence>
<proteinExistence type="inferred from homology"/>
<dbReference type="GO" id="GO:0005829">
    <property type="term" value="C:cytosol"/>
    <property type="evidence" value="ECO:0007669"/>
    <property type="project" value="TreeGrafter"/>
</dbReference>
<keyword evidence="8" id="KW-0067">ATP-binding</keyword>